<accession>A0A1X0BMV4</accession>
<dbReference type="OrthoDB" id="1187707at2"/>
<gene>
    <name evidence="2" type="ORF">MCEL_39270</name>
</gene>
<dbReference type="InterPro" id="IPR036689">
    <property type="entry name" value="ESAT-6-like_sf"/>
</dbReference>
<evidence type="ECO:0000313" key="3">
    <source>
        <dbReference type="Proteomes" id="UP000466431"/>
    </source>
</evidence>
<reference evidence="2 3" key="1">
    <citation type="journal article" date="2019" name="Emerg. Microbes Infect.">
        <title>Comprehensive subspecies identification of 175 nontuberculous mycobacteria species based on 7547 genomic profiles.</title>
        <authorList>
            <person name="Matsumoto Y."/>
            <person name="Kinjo T."/>
            <person name="Motooka D."/>
            <person name="Nabeya D."/>
            <person name="Jung N."/>
            <person name="Uechi K."/>
            <person name="Horii T."/>
            <person name="Iida T."/>
            <person name="Fujita J."/>
            <person name="Nakamura S."/>
        </authorList>
    </citation>
    <scope>NUCLEOTIDE SEQUENCE [LARGE SCALE GENOMIC DNA]</scope>
    <source>
        <strain evidence="2 3">JCM 18439</strain>
    </source>
</reference>
<organism evidence="2 3">
    <name type="scientific">Mycolicibacterium celeriflavum</name>
    <name type="common">Mycobacterium celeriflavum</name>
    <dbReference type="NCBI Taxonomy" id="1249101"/>
    <lineage>
        <taxon>Bacteria</taxon>
        <taxon>Bacillati</taxon>
        <taxon>Actinomycetota</taxon>
        <taxon>Actinomycetes</taxon>
        <taxon>Mycobacteriales</taxon>
        <taxon>Mycobacteriaceae</taxon>
        <taxon>Mycolicibacterium</taxon>
    </lineage>
</organism>
<dbReference type="SUPFAM" id="SSF140453">
    <property type="entry name" value="EsxAB dimer-like"/>
    <property type="match status" value="1"/>
</dbReference>
<sequence>MSVLAAFLSTWERARTTFGEGTPHGGDGFDHSARLRRLQSDVDAVAPRDWTGAGSESYAEANQRQSRALAAMADLDQRLKAEVDRSAAVVAAGRRELEGVRQWVVDTAATVPRTAAGERMLWPVISRGASEVADIVRRSHGELSAIAERMRGLAGEYEELSGRGKDDDAETVSFMSDDEDEPSDEVPPTTLDLADIEYLDPSAKGRPGMMELIPGSGVWVPDPGSPTYQPKTPEAPLDLNDIEYLGPGVKGEPWQMELVPGSGAWVPNPNYPGYEPHIPEAPVDLTEIEIVDPQARIPAGMVELWPRSGVLIPDPYSGSPF</sequence>
<name>A0A1X0BMV4_MYCCF</name>
<dbReference type="InterPro" id="IPR043796">
    <property type="entry name" value="ESX-1_EspA/EspE-like"/>
</dbReference>
<dbReference type="Proteomes" id="UP000466431">
    <property type="component" value="Chromosome"/>
</dbReference>
<dbReference type="EMBL" id="AP022591">
    <property type="protein sequence ID" value="BBY45632.1"/>
    <property type="molecule type" value="Genomic_DNA"/>
</dbReference>
<keyword evidence="3" id="KW-1185">Reference proteome</keyword>
<evidence type="ECO:0000256" key="1">
    <source>
        <dbReference type="SAM" id="MobiDB-lite"/>
    </source>
</evidence>
<dbReference type="STRING" id="1249101.BST21_20265"/>
<protein>
    <submittedName>
        <fullName evidence="2">Uncharacterized protein</fullName>
    </submittedName>
</protein>
<dbReference type="AlphaFoldDB" id="A0A1X0BMV4"/>
<proteinExistence type="predicted"/>
<evidence type="ECO:0000313" key="2">
    <source>
        <dbReference type="EMBL" id="BBY45632.1"/>
    </source>
</evidence>
<dbReference type="RefSeq" id="WP_067218015.1">
    <property type="nucleotide sequence ID" value="NZ_AP022591.1"/>
</dbReference>
<dbReference type="KEGG" id="mcee:MCEL_39270"/>
<feature type="region of interest" description="Disordered" evidence="1">
    <location>
        <begin position="157"/>
        <end position="188"/>
    </location>
</feature>
<dbReference type="Pfam" id="PF18879">
    <property type="entry name" value="EspA_EspE"/>
    <property type="match status" value="1"/>
</dbReference>